<organism evidence="2 3">
    <name type="scientific">Candidatus Nealsonbacteria bacterium CG23_combo_of_CG06-09_8_20_14_all_40_13</name>
    <dbReference type="NCBI Taxonomy" id="1974724"/>
    <lineage>
        <taxon>Bacteria</taxon>
        <taxon>Candidatus Nealsoniibacteriota</taxon>
    </lineage>
</organism>
<dbReference type="EMBL" id="PCRM01000028">
    <property type="protein sequence ID" value="PIP21621.1"/>
    <property type="molecule type" value="Genomic_DNA"/>
</dbReference>
<dbReference type="InterPro" id="IPR009000">
    <property type="entry name" value="Transl_B-barrel_sf"/>
</dbReference>
<name>A0A2G9YSY7_9BACT</name>
<keyword evidence="2" id="KW-0251">Elongation factor</keyword>
<dbReference type="AlphaFoldDB" id="A0A2G9YSY7"/>
<protein>
    <submittedName>
        <fullName evidence="2">Translation elongation factor-like protein</fullName>
    </submittedName>
</protein>
<comment type="caution">
    <text evidence="2">The sequence shown here is derived from an EMBL/GenBank/DDBJ whole genome shotgun (WGS) entry which is preliminary data.</text>
</comment>
<sequence>MGQVSHYYNKISVGIIKLTDTLKVGDEIHIKGHTTDLTQKVESIEVNHQSVDEAKKGDVIGVKVSDHVREDDEVFKSVEKS</sequence>
<proteinExistence type="predicted"/>
<dbReference type="Pfam" id="PF03144">
    <property type="entry name" value="GTP_EFTU_D2"/>
    <property type="match status" value="1"/>
</dbReference>
<reference evidence="2 3" key="1">
    <citation type="submission" date="2017-09" db="EMBL/GenBank/DDBJ databases">
        <title>Depth-based differentiation of microbial function through sediment-hosted aquifers and enrichment of novel symbionts in the deep terrestrial subsurface.</title>
        <authorList>
            <person name="Probst A.J."/>
            <person name="Ladd B."/>
            <person name="Jarett J.K."/>
            <person name="Geller-Mcgrath D.E."/>
            <person name="Sieber C.M."/>
            <person name="Emerson J.B."/>
            <person name="Anantharaman K."/>
            <person name="Thomas B.C."/>
            <person name="Malmstrom R."/>
            <person name="Stieglmeier M."/>
            <person name="Klingl A."/>
            <person name="Woyke T."/>
            <person name="Ryan C.M."/>
            <person name="Banfield J.F."/>
        </authorList>
    </citation>
    <scope>NUCLEOTIDE SEQUENCE [LARGE SCALE GENOMIC DNA]</scope>
    <source>
        <strain evidence="2">CG23_combo_of_CG06-09_8_20_14_all_40_13</strain>
    </source>
</reference>
<feature type="domain" description="Translation elongation factor EFTu-like" evidence="1">
    <location>
        <begin position="21"/>
        <end position="65"/>
    </location>
</feature>
<dbReference type="GO" id="GO:0003746">
    <property type="term" value="F:translation elongation factor activity"/>
    <property type="evidence" value="ECO:0007669"/>
    <property type="project" value="UniProtKB-KW"/>
</dbReference>
<dbReference type="InterPro" id="IPR004161">
    <property type="entry name" value="EFTu-like_2"/>
</dbReference>
<evidence type="ECO:0000313" key="3">
    <source>
        <dbReference type="Proteomes" id="UP000231567"/>
    </source>
</evidence>
<dbReference type="Gene3D" id="2.40.30.10">
    <property type="entry name" value="Translation factors"/>
    <property type="match status" value="1"/>
</dbReference>
<dbReference type="SUPFAM" id="SSF50447">
    <property type="entry name" value="Translation proteins"/>
    <property type="match status" value="1"/>
</dbReference>
<keyword evidence="2" id="KW-0648">Protein biosynthesis</keyword>
<gene>
    <name evidence="2" type="ORF">COX39_02005</name>
</gene>
<evidence type="ECO:0000313" key="2">
    <source>
        <dbReference type="EMBL" id="PIP21621.1"/>
    </source>
</evidence>
<dbReference type="GO" id="GO:0005525">
    <property type="term" value="F:GTP binding"/>
    <property type="evidence" value="ECO:0007669"/>
    <property type="project" value="InterPro"/>
</dbReference>
<evidence type="ECO:0000259" key="1">
    <source>
        <dbReference type="Pfam" id="PF03144"/>
    </source>
</evidence>
<accession>A0A2G9YSY7</accession>
<dbReference type="Proteomes" id="UP000231567">
    <property type="component" value="Unassembled WGS sequence"/>
</dbReference>